<keyword evidence="1" id="KW-0175">Coiled coil</keyword>
<reference evidence="2 3" key="1">
    <citation type="submission" date="2015-11" db="EMBL/GenBank/DDBJ databases">
        <title>Expanding the genomic diversity of Burkholderia species for the development of highly accurate diagnostics.</title>
        <authorList>
            <person name="Sahl J."/>
            <person name="Keim P."/>
            <person name="Wagner D."/>
        </authorList>
    </citation>
    <scope>NUCLEOTIDE SEQUENCE [LARGE SCALE GENOMIC DNA]</scope>
    <source>
        <strain evidence="2 3">MSMB378WGS</strain>
    </source>
</reference>
<dbReference type="AlphaFoldDB" id="A0AAW3PKW2"/>
<protein>
    <submittedName>
        <fullName evidence="2">Uncharacterized protein</fullName>
    </submittedName>
</protein>
<dbReference type="Proteomes" id="UP000063236">
    <property type="component" value="Unassembled WGS sequence"/>
</dbReference>
<organism evidence="2 3">
    <name type="scientific">Burkholderia diffusa</name>
    <dbReference type="NCBI Taxonomy" id="488732"/>
    <lineage>
        <taxon>Bacteria</taxon>
        <taxon>Pseudomonadati</taxon>
        <taxon>Pseudomonadota</taxon>
        <taxon>Betaproteobacteria</taxon>
        <taxon>Burkholderiales</taxon>
        <taxon>Burkholderiaceae</taxon>
        <taxon>Burkholderia</taxon>
        <taxon>Burkholderia cepacia complex</taxon>
    </lineage>
</organism>
<sequence>MSISALQEYQAAQRRKTIDAIERAKKEIEQEMAQFGYYPHNGGRLSKLETLRRAGVSPQTLKNETHAETADSLARWIARIKNSAPTLKPEAEDAKSSKIKNLENRLNAVVAHYDRFKLEYNELLHRCEMLEAENTALRDQIISTAGSNVIALKLNR</sequence>
<proteinExistence type="predicted"/>
<feature type="coiled-coil region" evidence="1">
    <location>
        <begin position="99"/>
        <end position="140"/>
    </location>
</feature>
<dbReference type="EMBL" id="LPJV01000015">
    <property type="protein sequence ID" value="KWF57271.1"/>
    <property type="molecule type" value="Genomic_DNA"/>
</dbReference>
<gene>
    <name evidence="2" type="ORF">WL88_10485</name>
</gene>
<evidence type="ECO:0000313" key="2">
    <source>
        <dbReference type="EMBL" id="KWF57271.1"/>
    </source>
</evidence>
<comment type="caution">
    <text evidence="2">The sequence shown here is derived from an EMBL/GenBank/DDBJ whole genome shotgun (WGS) entry which is preliminary data.</text>
</comment>
<dbReference type="RefSeq" id="WP_060190815.1">
    <property type="nucleotide sequence ID" value="NZ_LPJS01000065.1"/>
</dbReference>
<evidence type="ECO:0000256" key="1">
    <source>
        <dbReference type="SAM" id="Coils"/>
    </source>
</evidence>
<name>A0AAW3PKW2_9BURK</name>
<accession>A0AAW3PKW2</accession>
<evidence type="ECO:0000313" key="3">
    <source>
        <dbReference type="Proteomes" id="UP000063236"/>
    </source>
</evidence>